<keyword evidence="2" id="KW-1185">Reference proteome</keyword>
<protein>
    <submittedName>
        <fullName evidence="1">Uncharacterized protein</fullName>
    </submittedName>
</protein>
<evidence type="ECO:0000313" key="1">
    <source>
        <dbReference type="EMBL" id="MEZ8723108.1"/>
    </source>
</evidence>
<dbReference type="Proteomes" id="UP001570071">
    <property type="component" value="Unassembled WGS sequence"/>
</dbReference>
<dbReference type="EMBL" id="JBFSSG010000053">
    <property type="protein sequence ID" value="MEZ8723108.1"/>
    <property type="molecule type" value="Genomic_DNA"/>
</dbReference>
<gene>
    <name evidence="1" type="ORF">AB6D66_18700</name>
</gene>
<accession>A0ABV4N141</accession>
<sequence length="197" mass="21713">MSEILNELQEVKKASQEQTAVSQAIANEVAGKMAAIDKKVDDAIEEVKSGEFDSVSFDSITLGIASFIGDANNTFAHLKTNIPRFQPYMVALNFSGYHYGTGVIDTDVSFYVYQSPDYSDKGILMGWVVRHKGLGEGESSPAQDLTYYFSQDDYLVLVFSGLNSYSKITASQLRGATNHIPVKVEECRHSQSVVEVF</sequence>
<reference evidence="1 2" key="1">
    <citation type="journal article" date="2024" name="ISME J.">
        <title>Tailless and filamentous prophages are predominant in marine Vibrio.</title>
        <authorList>
            <person name="Steensen K."/>
            <person name="Seneca J."/>
            <person name="Bartlau N."/>
            <person name="Yu X.A."/>
            <person name="Hussain F.A."/>
            <person name="Polz M.F."/>
        </authorList>
    </citation>
    <scope>NUCLEOTIDE SEQUENCE [LARGE SCALE GENOMIC DNA]</scope>
    <source>
        <strain evidence="1 2">10N.239.312.F12</strain>
    </source>
</reference>
<dbReference type="RefSeq" id="WP_372125184.1">
    <property type="nucleotide sequence ID" value="NZ_JBFSSG010000053.1"/>
</dbReference>
<evidence type="ECO:0000313" key="2">
    <source>
        <dbReference type="Proteomes" id="UP001570071"/>
    </source>
</evidence>
<comment type="caution">
    <text evidence="1">The sequence shown here is derived from an EMBL/GenBank/DDBJ whole genome shotgun (WGS) entry which is preliminary data.</text>
</comment>
<name>A0ABV4N141_9VIBR</name>
<organism evidence="1 2">
    <name type="scientific">Vibrio pomeroyi</name>
    <dbReference type="NCBI Taxonomy" id="198832"/>
    <lineage>
        <taxon>Bacteria</taxon>
        <taxon>Pseudomonadati</taxon>
        <taxon>Pseudomonadota</taxon>
        <taxon>Gammaproteobacteria</taxon>
        <taxon>Vibrionales</taxon>
        <taxon>Vibrionaceae</taxon>
        <taxon>Vibrio</taxon>
    </lineage>
</organism>
<proteinExistence type="predicted"/>